<gene>
    <name evidence="2" type="primary">PmlGA01_030017100</name>
    <name evidence="2" type="ORF">PMLGA01_030017100</name>
</gene>
<dbReference type="AlphaFoldDB" id="A0A1C3KA68"/>
<name>A0A1C3KA68_PLAMA</name>
<protein>
    <submittedName>
        <fullName evidence="2">Uncharacterized protein</fullName>
    </submittedName>
</protein>
<dbReference type="GO" id="GO:0070682">
    <property type="term" value="P:proteasome regulatory particle assembly"/>
    <property type="evidence" value="ECO:0007669"/>
    <property type="project" value="InterPro"/>
</dbReference>
<dbReference type="PANTHER" id="PTHR40422">
    <property type="entry name" value="TRANSLATION MACHINERY-ASSOCIATED PROTEIN 17"/>
    <property type="match status" value="1"/>
</dbReference>
<evidence type="ECO:0000313" key="3">
    <source>
        <dbReference type="Proteomes" id="UP000219799"/>
    </source>
</evidence>
<feature type="region of interest" description="Disordered" evidence="1">
    <location>
        <begin position="113"/>
        <end position="171"/>
    </location>
</feature>
<dbReference type="Proteomes" id="UP000219799">
    <property type="component" value="Chromosome 3"/>
</dbReference>
<organism evidence="2 3">
    <name type="scientific">Plasmodium malariae</name>
    <dbReference type="NCBI Taxonomy" id="5858"/>
    <lineage>
        <taxon>Eukaryota</taxon>
        <taxon>Sar</taxon>
        <taxon>Alveolata</taxon>
        <taxon>Apicomplexa</taxon>
        <taxon>Aconoidasida</taxon>
        <taxon>Haemosporida</taxon>
        <taxon>Plasmodiidae</taxon>
        <taxon>Plasmodium</taxon>
        <taxon>Plasmodium (Plasmodium)</taxon>
    </lineage>
</organism>
<evidence type="ECO:0000313" key="2">
    <source>
        <dbReference type="EMBL" id="SBT70436.1"/>
    </source>
</evidence>
<dbReference type="GO" id="GO:0030674">
    <property type="term" value="F:protein-macromolecule adaptor activity"/>
    <property type="evidence" value="ECO:0007669"/>
    <property type="project" value="TreeGrafter"/>
</dbReference>
<proteinExistence type="predicted"/>
<dbReference type="PANTHER" id="PTHR40422:SF1">
    <property type="entry name" value="TRANSLATION MACHINERY-ASSOCIATED PROTEIN 17"/>
    <property type="match status" value="1"/>
</dbReference>
<accession>A0A1C3KA68</accession>
<dbReference type="VEuPathDB" id="PlasmoDB:PmUG01_03025400"/>
<feature type="compositionally biased region" description="Basic and acidic residues" evidence="1">
    <location>
        <begin position="126"/>
        <end position="144"/>
    </location>
</feature>
<sequence>MVEIRLKTQNSSCEFNLDFNEVKLPNDLNILKDLEKEVENSIYYLKRSNEEIKKYDPEGKDNDLFLALNENKFALSRKEERLKLIKSKIQNLECTKDNSSDIKNSLLSSNPLKRLNEESDTSELYENEHDKDEKNSTSEKDNIQADHLNVNKVSNPNRHQNKDFPNDKDYNSVTVQCTGGEEVQGDKTVVEKSGIYL</sequence>
<feature type="compositionally biased region" description="Basic and acidic residues" evidence="1">
    <location>
        <begin position="160"/>
        <end position="170"/>
    </location>
</feature>
<reference evidence="2 3" key="1">
    <citation type="submission" date="2016-06" db="EMBL/GenBank/DDBJ databases">
        <authorList>
            <consortium name="Pathogen Informatics"/>
        </authorList>
    </citation>
    <scope>NUCLEOTIDE SEQUENCE [LARGE SCALE GENOMIC DNA]</scope>
    <source>
        <strain evidence="2">PmlGA01</strain>
    </source>
</reference>
<dbReference type="EMBL" id="LT594491">
    <property type="protein sequence ID" value="SBT70436.1"/>
    <property type="molecule type" value="Genomic_DNA"/>
</dbReference>
<dbReference type="InterPro" id="IPR038966">
    <property type="entry name" value="TMA17"/>
</dbReference>
<evidence type="ECO:0000256" key="1">
    <source>
        <dbReference type="SAM" id="MobiDB-lite"/>
    </source>
</evidence>